<dbReference type="Gene3D" id="3.40.50.280">
    <property type="entry name" value="Cobalamin-binding domain"/>
    <property type="match status" value="1"/>
</dbReference>
<accession>A0A542E621</accession>
<dbReference type="InterPro" id="IPR036594">
    <property type="entry name" value="Meth_synthase_dom"/>
</dbReference>
<feature type="domain" description="B12-binding" evidence="1">
    <location>
        <begin position="109"/>
        <end position="235"/>
    </location>
</feature>
<protein>
    <submittedName>
        <fullName evidence="2">Methanogenic corrinoid protein MtbC1</fullName>
    </submittedName>
</protein>
<evidence type="ECO:0000313" key="3">
    <source>
        <dbReference type="Proteomes" id="UP000317893"/>
    </source>
</evidence>
<dbReference type="Proteomes" id="UP000317893">
    <property type="component" value="Unassembled WGS sequence"/>
</dbReference>
<dbReference type="Pfam" id="PF02607">
    <property type="entry name" value="B12-binding_2"/>
    <property type="match status" value="1"/>
</dbReference>
<dbReference type="PROSITE" id="PS51332">
    <property type="entry name" value="B12_BINDING"/>
    <property type="match status" value="1"/>
</dbReference>
<dbReference type="GO" id="GO:0031419">
    <property type="term" value="F:cobalamin binding"/>
    <property type="evidence" value="ECO:0007669"/>
    <property type="project" value="InterPro"/>
</dbReference>
<comment type="caution">
    <text evidence="2">The sequence shown here is derived from an EMBL/GenBank/DDBJ whole genome shotgun (WGS) entry which is preliminary data.</text>
</comment>
<proteinExistence type="predicted"/>
<sequence>MQGNGRGDDTVADDGIDWDDHAGRGLEIVTRLHALLDVDDTPSAGRLVDEVLSRMELADAVSSVLMPFLRHVGARWESGQLSVAQEHWASQLVRNRLAGLWDRVSVTDGPVALVACPPGERHDIAPLAFCVLLAHAGWQARFYGADTPLPDLAAVAARVRPDVVVLAASRRSAFLARAQEVRRLALDHTVAIAGSGASAQVAAELDAHWLGHDVADGVAEASRLVRRADAARPGAAS</sequence>
<dbReference type="GO" id="GO:0046872">
    <property type="term" value="F:metal ion binding"/>
    <property type="evidence" value="ECO:0007669"/>
    <property type="project" value="InterPro"/>
</dbReference>
<keyword evidence="3" id="KW-1185">Reference proteome</keyword>
<dbReference type="InterPro" id="IPR036724">
    <property type="entry name" value="Cobalamin-bd_sf"/>
</dbReference>
<gene>
    <name evidence="2" type="ORF">FB458_3901</name>
</gene>
<dbReference type="AlphaFoldDB" id="A0A542E621"/>
<dbReference type="InterPro" id="IPR006158">
    <property type="entry name" value="Cobalamin-bd"/>
</dbReference>
<dbReference type="SUPFAM" id="SSF52242">
    <property type="entry name" value="Cobalamin (vitamin B12)-binding domain"/>
    <property type="match status" value="1"/>
</dbReference>
<dbReference type="InterPro" id="IPR003759">
    <property type="entry name" value="Cbl-bd_cap"/>
</dbReference>
<dbReference type="Gene3D" id="1.10.1240.10">
    <property type="entry name" value="Methionine synthase domain"/>
    <property type="match status" value="1"/>
</dbReference>
<dbReference type="EMBL" id="VFMN01000001">
    <property type="protein sequence ID" value="TQJ10763.1"/>
    <property type="molecule type" value="Genomic_DNA"/>
</dbReference>
<evidence type="ECO:0000313" key="2">
    <source>
        <dbReference type="EMBL" id="TQJ10763.1"/>
    </source>
</evidence>
<reference evidence="2 3" key="1">
    <citation type="submission" date="2019-06" db="EMBL/GenBank/DDBJ databases">
        <title>Sequencing the genomes of 1000 actinobacteria strains.</title>
        <authorList>
            <person name="Klenk H.-P."/>
        </authorList>
    </citation>
    <scope>NUCLEOTIDE SEQUENCE [LARGE SCALE GENOMIC DNA]</scope>
    <source>
        <strain evidence="2 3">DSM 18607</strain>
    </source>
</reference>
<name>A0A542E621_9MICO</name>
<evidence type="ECO:0000259" key="1">
    <source>
        <dbReference type="PROSITE" id="PS51332"/>
    </source>
</evidence>
<organism evidence="2 3">
    <name type="scientific">Lapillicoccus jejuensis</name>
    <dbReference type="NCBI Taxonomy" id="402171"/>
    <lineage>
        <taxon>Bacteria</taxon>
        <taxon>Bacillati</taxon>
        <taxon>Actinomycetota</taxon>
        <taxon>Actinomycetes</taxon>
        <taxon>Micrococcales</taxon>
        <taxon>Intrasporangiaceae</taxon>
        <taxon>Lapillicoccus</taxon>
    </lineage>
</organism>